<dbReference type="Proteomes" id="UP000249638">
    <property type="component" value="Unassembled WGS sequence"/>
</dbReference>
<gene>
    <name evidence="1" type="ORF">C7416_116102</name>
</gene>
<evidence type="ECO:0000313" key="1">
    <source>
        <dbReference type="EMBL" id="PZX22078.1"/>
    </source>
</evidence>
<dbReference type="AlphaFoldDB" id="A0A2W7NPC3"/>
<evidence type="ECO:0000313" key="2">
    <source>
        <dbReference type="Proteomes" id="UP000249638"/>
    </source>
</evidence>
<keyword evidence="2" id="KW-1185">Reference proteome</keyword>
<proteinExistence type="predicted"/>
<comment type="caution">
    <text evidence="1">The sequence shown here is derived from an EMBL/GenBank/DDBJ whole genome shotgun (WGS) entry which is preliminary data.</text>
</comment>
<accession>A0A2W7NPC3</accession>
<dbReference type="EMBL" id="QKZN01000016">
    <property type="protein sequence ID" value="PZX22078.1"/>
    <property type="molecule type" value="Genomic_DNA"/>
</dbReference>
<protein>
    <submittedName>
        <fullName evidence="1">Uncharacterized protein</fullName>
    </submittedName>
</protein>
<name>A0A2W7NPC3_9BURK</name>
<sequence length="61" mass="6483">MNAIASIDPSLASLLRAVRQAPQPGLPRVVLTGKQRTPTEVLTDNSNDRPDVATIAVLGYN</sequence>
<organism evidence="1 2">
    <name type="scientific">Cupriavidus phytorum</name>
    <dbReference type="NCBI Taxonomy" id="3024399"/>
    <lineage>
        <taxon>Bacteria</taxon>
        <taxon>Pseudomonadati</taxon>
        <taxon>Pseudomonadota</taxon>
        <taxon>Betaproteobacteria</taxon>
        <taxon>Burkholderiales</taxon>
        <taxon>Burkholderiaceae</taxon>
        <taxon>Cupriavidus</taxon>
    </lineage>
</organism>
<reference evidence="1" key="1">
    <citation type="submission" date="2018-06" db="EMBL/GenBank/DDBJ databases">
        <title>Genomic Encyclopedia of Type Strains, Phase IV (KMG-V): Genome sequencing to study the core and pangenomes of soil and plant-associated prokaryotes.</title>
        <authorList>
            <person name="Whitman W."/>
        </authorList>
    </citation>
    <scope>NUCLEOTIDE SEQUENCE [LARGE SCALE GENOMIC DNA]</scope>
    <source>
        <strain evidence="1">MLR2-44</strain>
    </source>
</reference>